<organism evidence="2 3">
    <name type="scientific">Xylanimonas ulmi</name>
    <dbReference type="NCBI Taxonomy" id="228973"/>
    <lineage>
        <taxon>Bacteria</taxon>
        <taxon>Bacillati</taxon>
        <taxon>Actinomycetota</taxon>
        <taxon>Actinomycetes</taxon>
        <taxon>Micrococcales</taxon>
        <taxon>Promicromonosporaceae</taxon>
        <taxon>Xylanimonas</taxon>
    </lineage>
</organism>
<dbReference type="SUPFAM" id="SSF55729">
    <property type="entry name" value="Acyl-CoA N-acyltransferases (Nat)"/>
    <property type="match status" value="1"/>
</dbReference>
<dbReference type="PANTHER" id="PTHR13355">
    <property type="entry name" value="GLUCOSAMINE 6-PHOSPHATE N-ACETYLTRANSFERASE"/>
    <property type="match status" value="1"/>
</dbReference>
<dbReference type="PROSITE" id="PS51186">
    <property type="entry name" value="GNAT"/>
    <property type="match status" value="1"/>
</dbReference>
<dbReference type="InterPro" id="IPR039143">
    <property type="entry name" value="GNPNAT1-like"/>
</dbReference>
<dbReference type="EMBL" id="SGWX01000001">
    <property type="protein sequence ID" value="RZS61279.1"/>
    <property type="molecule type" value="Genomic_DNA"/>
</dbReference>
<comment type="caution">
    <text evidence="2">The sequence shown here is derived from an EMBL/GenBank/DDBJ whole genome shotgun (WGS) entry which is preliminary data.</text>
</comment>
<dbReference type="GO" id="GO:0004343">
    <property type="term" value="F:glucosamine 6-phosphate N-acetyltransferase activity"/>
    <property type="evidence" value="ECO:0007669"/>
    <property type="project" value="TreeGrafter"/>
</dbReference>
<keyword evidence="3" id="KW-1185">Reference proteome</keyword>
<evidence type="ECO:0000313" key="3">
    <source>
        <dbReference type="Proteomes" id="UP000293852"/>
    </source>
</evidence>
<dbReference type="InterPro" id="IPR000182">
    <property type="entry name" value="GNAT_dom"/>
</dbReference>
<dbReference type="PANTHER" id="PTHR13355:SF11">
    <property type="entry name" value="GLUCOSAMINE 6-PHOSPHATE N-ACETYLTRANSFERASE"/>
    <property type="match status" value="1"/>
</dbReference>
<accession>A0A4Q7M5H5</accession>
<evidence type="ECO:0000259" key="1">
    <source>
        <dbReference type="PROSITE" id="PS51186"/>
    </source>
</evidence>
<feature type="domain" description="N-acetyltransferase" evidence="1">
    <location>
        <begin position="5"/>
        <end position="156"/>
    </location>
</feature>
<sequence length="158" mass="16441">MADVVVERVRTPAQLDEAFAVRVEVFVGEQRVPPELELDEADHAPTTTHVLARPARGGAAIGTARLLTDVERPGQAHIGRVAVAAAARGAGVGSALMGALERIALAEHAGADGAVTVLLSAQVQAIGFYERLGYTVTGEVYLDAGIDHRDASKVIARA</sequence>
<protein>
    <submittedName>
        <fullName evidence="2">Putative GNAT family N-acyltransferase</fullName>
    </submittedName>
</protein>
<dbReference type="OrthoDB" id="9796171at2"/>
<dbReference type="Gene3D" id="3.40.630.30">
    <property type="match status" value="1"/>
</dbReference>
<gene>
    <name evidence="2" type="ORF">EV386_1576</name>
</gene>
<dbReference type="Pfam" id="PF00583">
    <property type="entry name" value="Acetyltransf_1"/>
    <property type="match status" value="1"/>
</dbReference>
<keyword evidence="2" id="KW-0012">Acyltransferase</keyword>
<dbReference type="RefSeq" id="WP_130413844.1">
    <property type="nucleotide sequence ID" value="NZ_SGWX01000001.1"/>
</dbReference>
<name>A0A4Q7M5H5_9MICO</name>
<dbReference type="Proteomes" id="UP000293852">
    <property type="component" value="Unassembled WGS sequence"/>
</dbReference>
<keyword evidence="2" id="KW-0808">Transferase</keyword>
<dbReference type="InterPro" id="IPR016181">
    <property type="entry name" value="Acyl_CoA_acyltransferase"/>
</dbReference>
<evidence type="ECO:0000313" key="2">
    <source>
        <dbReference type="EMBL" id="RZS61279.1"/>
    </source>
</evidence>
<reference evidence="2 3" key="1">
    <citation type="submission" date="2019-02" db="EMBL/GenBank/DDBJ databases">
        <title>Sequencing the genomes of 1000 actinobacteria strains.</title>
        <authorList>
            <person name="Klenk H.-P."/>
        </authorList>
    </citation>
    <scope>NUCLEOTIDE SEQUENCE [LARGE SCALE GENOMIC DNA]</scope>
    <source>
        <strain evidence="2 3">DSM 16932</strain>
    </source>
</reference>
<dbReference type="AlphaFoldDB" id="A0A4Q7M5H5"/>
<proteinExistence type="predicted"/>